<sequence length="486" mass="52871">MSDVKNKLTTLLRADNTAPLLSYKGQAWCWSDFAVIVDELERFLAQHNVGGDISIGLIARNRPQQAAVILGMIAQNRAVTMVHAYQSAVAMAKDIEQLNLGVVIGDQQDWSDHITAVVKNSGALGIVLPVNRDESCRAVGVYCKNVAHRRSPESLGFEVLSSGTTGAPKRTVMPFSVIQRALDSILAVGPEVAKSADIVSWPFGTIGGLCQLVTASALQRPIALLEKFKLDDWLAAVEQYQPKILFVQPTILRTLLDADVPKEKLKSIQVVSGGAGPLEPELQTRFEERYGIPLLWAYGATEFCGTIISWTFQLRKDFGLTKLGSAGKPIAGVQVRIIDVDSDVVLPAGETGWLEAQVDSLGEAWIRTTDLALLDEDGFVFIKGRGDGAIIRGGFKILPEQIVESLREHPAVLDAAVVGIEDEKLGQIPAAAVELAKGFELTIVALEKHARDRLLSYQIPAKWKIVDSLPRTPTLKVILSDVKELF</sequence>
<keyword evidence="2 5" id="KW-0436">Ligase</keyword>
<dbReference type="Pfam" id="PF00501">
    <property type="entry name" value="AMP-binding"/>
    <property type="match status" value="1"/>
</dbReference>
<dbReference type="Pfam" id="PF13193">
    <property type="entry name" value="AMP-binding_C"/>
    <property type="match status" value="1"/>
</dbReference>
<name>A0ABV3U9A7_9GAMM</name>
<evidence type="ECO:0000259" key="3">
    <source>
        <dbReference type="Pfam" id="PF00501"/>
    </source>
</evidence>
<evidence type="ECO:0000259" key="4">
    <source>
        <dbReference type="Pfam" id="PF13193"/>
    </source>
</evidence>
<dbReference type="PANTHER" id="PTHR24096">
    <property type="entry name" value="LONG-CHAIN-FATTY-ACID--COA LIGASE"/>
    <property type="match status" value="1"/>
</dbReference>
<feature type="domain" description="AMP-dependent synthetase/ligase" evidence="3">
    <location>
        <begin position="19"/>
        <end position="353"/>
    </location>
</feature>
<gene>
    <name evidence="5" type="ORF">AB4876_16545</name>
</gene>
<organism evidence="5 6">
    <name type="scientific">Zhongshania guokunii</name>
    <dbReference type="NCBI Taxonomy" id="641783"/>
    <lineage>
        <taxon>Bacteria</taxon>
        <taxon>Pseudomonadati</taxon>
        <taxon>Pseudomonadota</taxon>
        <taxon>Gammaproteobacteria</taxon>
        <taxon>Cellvibrionales</taxon>
        <taxon>Spongiibacteraceae</taxon>
        <taxon>Zhongshania</taxon>
    </lineage>
</organism>
<evidence type="ECO:0000256" key="1">
    <source>
        <dbReference type="ARBA" id="ARBA00006432"/>
    </source>
</evidence>
<dbReference type="InterPro" id="IPR025110">
    <property type="entry name" value="AMP-bd_C"/>
</dbReference>
<comment type="similarity">
    <text evidence="1">Belongs to the ATP-dependent AMP-binding enzyme family.</text>
</comment>
<dbReference type="Proteomes" id="UP001557485">
    <property type="component" value="Unassembled WGS sequence"/>
</dbReference>
<reference evidence="5 6" key="1">
    <citation type="journal article" date="2011" name="Int. J. Syst. Evol. Microbiol.">
        <title>Zhongshania antarctica gen. nov., sp. nov. and Zhongshania guokunii sp. nov., gammaproteobacteria respectively isolated from coastal attached (fast) ice and surface seawater of the Antarctic.</title>
        <authorList>
            <person name="Li H.J."/>
            <person name="Zhang X.Y."/>
            <person name="Chen C.X."/>
            <person name="Zhang Y.J."/>
            <person name="Gao Z.M."/>
            <person name="Yu Y."/>
            <person name="Chen X.L."/>
            <person name="Chen B."/>
            <person name="Zhang Y.Z."/>
        </authorList>
    </citation>
    <scope>NUCLEOTIDE SEQUENCE [LARGE SCALE GENOMIC DNA]</scope>
    <source>
        <strain evidence="5 6">ZS6-22T</strain>
    </source>
</reference>
<comment type="caution">
    <text evidence="5">The sequence shown here is derived from an EMBL/GenBank/DDBJ whole genome shotgun (WGS) entry which is preliminary data.</text>
</comment>
<dbReference type="EMBL" id="JBFRYA010000018">
    <property type="protein sequence ID" value="MEX1670531.1"/>
    <property type="molecule type" value="Genomic_DNA"/>
</dbReference>
<protein>
    <submittedName>
        <fullName evidence="5">Fatty acid--CoA ligase family protein</fullName>
    </submittedName>
</protein>
<dbReference type="RefSeq" id="WP_296436043.1">
    <property type="nucleotide sequence ID" value="NZ_JBFRYA010000018.1"/>
</dbReference>
<dbReference type="InterPro" id="IPR042099">
    <property type="entry name" value="ANL_N_sf"/>
</dbReference>
<evidence type="ECO:0000313" key="5">
    <source>
        <dbReference type="EMBL" id="MEX1670531.1"/>
    </source>
</evidence>
<dbReference type="SUPFAM" id="SSF56801">
    <property type="entry name" value="Acetyl-CoA synthetase-like"/>
    <property type="match status" value="1"/>
</dbReference>
<proteinExistence type="inferred from homology"/>
<dbReference type="PANTHER" id="PTHR24096:SF149">
    <property type="entry name" value="AMP-BINDING DOMAIN-CONTAINING PROTEIN-RELATED"/>
    <property type="match status" value="1"/>
</dbReference>
<dbReference type="GO" id="GO:0016874">
    <property type="term" value="F:ligase activity"/>
    <property type="evidence" value="ECO:0007669"/>
    <property type="project" value="UniProtKB-KW"/>
</dbReference>
<dbReference type="CDD" id="cd04433">
    <property type="entry name" value="AFD_class_I"/>
    <property type="match status" value="1"/>
</dbReference>
<accession>A0ABV3U9A7</accession>
<evidence type="ECO:0000256" key="2">
    <source>
        <dbReference type="ARBA" id="ARBA00022598"/>
    </source>
</evidence>
<keyword evidence="6" id="KW-1185">Reference proteome</keyword>
<dbReference type="InterPro" id="IPR000873">
    <property type="entry name" value="AMP-dep_synth/lig_dom"/>
</dbReference>
<dbReference type="InterPro" id="IPR045851">
    <property type="entry name" value="AMP-bd_C_sf"/>
</dbReference>
<dbReference type="Gene3D" id="3.30.300.30">
    <property type="match status" value="1"/>
</dbReference>
<feature type="domain" description="AMP-binding enzyme C-terminal" evidence="4">
    <location>
        <begin position="406"/>
        <end position="474"/>
    </location>
</feature>
<evidence type="ECO:0000313" key="6">
    <source>
        <dbReference type="Proteomes" id="UP001557485"/>
    </source>
</evidence>
<dbReference type="Gene3D" id="3.40.50.12780">
    <property type="entry name" value="N-terminal domain of ligase-like"/>
    <property type="match status" value="1"/>
</dbReference>